<comment type="caution">
    <text evidence="1">The sequence shown here is derived from an EMBL/GenBank/DDBJ whole genome shotgun (WGS) entry which is preliminary data.</text>
</comment>
<dbReference type="Proteomes" id="UP001186974">
    <property type="component" value="Unassembled WGS sequence"/>
</dbReference>
<protein>
    <submittedName>
        <fullName evidence="1">Uncharacterized protein</fullName>
    </submittedName>
</protein>
<organism evidence="1 2">
    <name type="scientific">Coniosporium uncinatum</name>
    <dbReference type="NCBI Taxonomy" id="93489"/>
    <lineage>
        <taxon>Eukaryota</taxon>
        <taxon>Fungi</taxon>
        <taxon>Dikarya</taxon>
        <taxon>Ascomycota</taxon>
        <taxon>Pezizomycotina</taxon>
        <taxon>Dothideomycetes</taxon>
        <taxon>Dothideomycetes incertae sedis</taxon>
        <taxon>Coniosporium</taxon>
    </lineage>
</organism>
<dbReference type="EMBL" id="JAWDJW010007888">
    <property type="protein sequence ID" value="KAK3061363.1"/>
    <property type="molecule type" value="Genomic_DNA"/>
</dbReference>
<gene>
    <name evidence="1" type="ORF">LTS18_006424</name>
</gene>
<evidence type="ECO:0000313" key="2">
    <source>
        <dbReference type="Proteomes" id="UP001186974"/>
    </source>
</evidence>
<sequence length="269" mass="29157">MIPFGTITAAIPPTTLHPHTRRPLPFSTCQRQIVSYLSRAKDEPYLHPDSVLQSYGATHSAAGGKAGGIIFHYLKRIEAGLRGEVLGAEPKGIVVEDGAVVSQEELDARQLPESSDAKVDAMIQRQTGGDKSRKRKAGEVEEVEMTEVEESPRKKFAEGTKVDTARAVSKKVKKGTEDFGGVEVTVGEKVGGDVGVLDLEEYDRQQNEAVGDIGDRDNFVQSGGSVPTVQDTTTAGKSKADKEARKAAKKSKRTEDKKRKEAIRKQGKQ</sequence>
<accession>A0ACC3D402</accession>
<name>A0ACC3D402_9PEZI</name>
<proteinExistence type="predicted"/>
<evidence type="ECO:0000313" key="1">
    <source>
        <dbReference type="EMBL" id="KAK3061363.1"/>
    </source>
</evidence>
<reference evidence="1" key="1">
    <citation type="submission" date="2024-09" db="EMBL/GenBank/DDBJ databases">
        <title>Black Yeasts Isolated from many extreme environments.</title>
        <authorList>
            <person name="Coleine C."/>
            <person name="Stajich J.E."/>
            <person name="Selbmann L."/>
        </authorList>
    </citation>
    <scope>NUCLEOTIDE SEQUENCE</scope>
    <source>
        <strain evidence="1">CCFEE 5737</strain>
    </source>
</reference>
<keyword evidence="2" id="KW-1185">Reference proteome</keyword>